<dbReference type="AlphaFoldDB" id="A0A5B8XF88"/>
<reference evidence="1 2" key="1">
    <citation type="journal article" date="2019" name="ISME J.">
        <title>Deianiraea, an extracellular bacterium associated with the ciliate Paramecium, suggests an alternative scenario for the evolution of Rickettsiales.</title>
        <authorList>
            <person name="Castelli M."/>
            <person name="Sabaneyeva E."/>
            <person name="Lanzoni O."/>
            <person name="Lebedeva N."/>
            <person name="Floriano A.M."/>
            <person name="Gaiarsa S."/>
            <person name="Benken K."/>
            <person name="Modeo L."/>
            <person name="Bandi C."/>
            <person name="Potekhin A."/>
            <person name="Sassera D."/>
            <person name="Petroni G."/>
        </authorList>
    </citation>
    <scope>NUCLEOTIDE SEQUENCE [LARGE SCALE GENOMIC DNA]</scope>
    <source>
        <strain evidence="1">CyL4-1</strain>
    </source>
</reference>
<name>A0A5B8XF88_9RICK</name>
<dbReference type="OrthoDB" id="9796623at2"/>
<sequence length="391" mass="43775">MVIGIFGNNITAKVAFLVLRARGVECRLFGKLYSDDEALLHRSRFASRTMAISIDNLETLRCIMDCESLFEKSGVIERILVLNGQDSKGHDVELRARDFGYDKMGYIIDYNGLCEEIDRAIDGKMVCDVRGIKRDGGGFIVERDGCSEGLDRIILTDGMYDDICDFDVSEGRVGYDYKEYGMTINVEHEFLHNNTAIEWFTRLGPLALLPMRDGKRSNIVRTIPSDLARDVMELEGDKRNEFILSYLTNLLSGYVGRIEILGDVSIFPLCVGYGRQSKDDGICFIGTKSFIMHPIAGQGFNVILRDIERLAESICKSGGFSDFKGSLKRKIDVLSMLFMTHNLNQFFKISNPIISGVRRLGMGIFNNIDFLKRACVNNAIGTGFFNGGKGV</sequence>
<dbReference type="Gene3D" id="3.30.9.10">
    <property type="entry name" value="D-Amino Acid Oxidase, subunit A, domain 2"/>
    <property type="match status" value="1"/>
</dbReference>
<protein>
    <submittedName>
        <fullName evidence="1">2-octaprenyl-6-methoxyphenol hydroxylase</fullName>
    </submittedName>
</protein>
<dbReference type="InterPro" id="IPR036188">
    <property type="entry name" value="FAD/NAD-bd_sf"/>
</dbReference>
<dbReference type="InterPro" id="IPR051205">
    <property type="entry name" value="UbiH/COQ6_monooxygenase"/>
</dbReference>
<dbReference type="SUPFAM" id="SSF51905">
    <property type="entry name" value="FAD/NAD(P)-binding domain"/>
    <property type="match status" value="1"/>
</dbReference>
<dbReference type="PANTHER" id="PTHR43876:SF7">
    <property type="entry name" value="UBIQUINONE BIOSYNTHESIS MONOOXYGENASE COQ6, MITOCHONDRIAL"/>
    <property type="match status" value="1"/>
</dbReference>
<evidence type="ECO:0000313" key="1">
    <source>
        <dbReference type="EMBL" id="QED23646.1"/>
    </source>
</evidence>
<proteinExistence type="predicted"/>
<dbReference type="RefSeq" id="WP_146820910.1">
    <property type="nucleotide sequence ID" value="NZ_CP029077.1"/>
</dbReference>
<gene>
    <name evidence="1" type="ORF">Deia_00859</name>
</gene>
<accession>A0A5B8XF88</accession>
<organism evidence="1 2">
    <name type="scientific">Candidatus Deianiraea vastatrix</name>
    <dbReference type="NCBI Taxonomy" id="2163644"/>
    <lineage>
        <taxon>Bacteria</taxon>
        <taxon>Pseudomonadati</taxon>
        <taxon>Pseudomonadota</taxon>
        <taxon>Alphaproteobacteria</taxon>
        <taxon>Rickettsiales</taxon>
        <taxon>Candidatus Deianiraeaceae</taxon>
        <taxon>Candidatus Deianiraea</taxon>
    </lineage>
</organism>
<dbReference type="Gene3D" id="3.50.50.60">
    <property type="entry name" value="FAD/NAD(P)-binding domain"/>
    <property type="match status" value="1"/>
</dbReference>
<keyword evidence="2" id="KW-1185">Reference proteome</keyword>
<dbReference type="PANTHER" id="PTHR43876">
    <property type="entry name" value="UBIQUINONE BIOSYNTHESIS MONOOXYGENASE COQ6, MITOCHONDRIAL"/>
    <property type="match status" value="1"/>
</dbReference>
<evidence type="ECO:0000313" key="2">
    <source>
        <dbReference type="Proteomes" id="UP000321934"/>
    </source>
</evidence>
<dbReference type="Proteomes" id="UP000321934">
    <property type="component" value="Chromosome"/>
</dbReference>
<dbReference type="EMBL" id="CP029077">
    <property type="protein sequence ID" value="QED23646.1"/>
    <property type="molecule type" value="Genomic_DNA"/>
</dbReference>